<protein>
    <submittedName>
        <fullName evidence="2 4">Uncharacterized protein</fullName>
    </submittedName>
</protein>
<dbReference type="STRING" id="6280.A0A0N4T611"/>
<gene>
    <name evidence="2" type="ORF">BPAG_LOCUS3612</name>
</gene>
<evidence type="ECO:0000256" key="1">
    <source>
        <dbReference type="SAM" id="MobiDB-lite"/>
    </source>
</evidence>
<sequence>MPHDTQCVCQICVCGRHRCPNNRNASSICIGTSNQNTFYKKEYAVITGDNQPKVIRKPEKSSVKDHIDLSDGCMISVCFYSVISESQCAQEGAKFAANENANVAQFHTDAKEKAVNTTRITSSVLRRRNYESSIVFGSEKDNSQPNGGRENNFALTGERSLRQYSSNYEDPFNGDNKHSVLVGRRKDRPTETRDNVGLILQSIDVSSLIFV</sequence>
<name>A0A0N4T611_BRUPA</name>
<dbReference type="Proteomes" id="UP000278627">
    <property type="component" value="Unassembled WGS sequence"/>
</dbReference>
<reference evidence="4" key="1">
    <citation type="submission" date="2017-02" db="UniProtKB">
        <authorList>
            <consortium name="WormBaseParasite"/>
        </authorList>
    </citation>
    <scope>IDENTIFICATION</scope>
</reference>
<evidence type="ECO:0000313" key="4">
    <source>
        <dbReference type="WBParaSite" id="BPAG_0000364401-mRNA-1"/>
    </source>
</evidence>
<dbReference type="WBParaSite" id="BPAG_0000364401-mRNA-1">
    <property type="protein sequence ID" value="BPAG_0000364401-mRNA-1"/>
    <property type="gene ID" value="BPAG_0000364401"/>
</dbReference>
<evidence type="ECO:0000313" key="3">
    <source>
        <dbReference type="Proteomes" id="UP000278627"/>
    </source>
</evidence>
<reference evidence="2 3" key="2">
    <citation type="submission" date="2018-11" db="EMBL/GenBank/DDBJ databases">
        <authorList>
            <consortium name="Pathogen Informatics"/>
        </authorList>
    </citation>
    <scope>NUCLEOTIDE SEQUENCE [LARGE SCALE GENOMIC DNA]</scope>
</reference>
<organism evidence="4">
    <name type="scientific">Brugia pahangi</name>
    <name type="common">Filarial nematode worm</name>
    <dbReference type="NCBI Taxonomy" id="6280"/>
    <lineage>
        <taxon>Eukaryota</taxon>
        <taxon>Metazoa</taxon>
        <taxon>Ecdysozoa</taxon>
        <taxon>Nematoda</taxon>
        <taxon>Chromadorea</taxon>
        <taxon>Rhabditida</taxon>
        <taxon>Spirurina</taxon>
        <taxon>Spiruromorpha</taxon>
        <taxon>Filarioidea</taxon>
        <taxon>Onchocercidae</taxon>
        <taxon>Brugia</taxon>
    </lineage>
</organism>
<accession>A0A0N4T611</accession>
<dbReference type="AlphaFoldDB" id="A0A0N4T611"/>
<dbReference type="EMBL" id="UZAD01001160">
    <property type="protein sequence ID" value="VDN84798.1"/>
    <property type="molecule type" value="Genomic_DNA"/>
</dbReference>
<proteinExistence type="predicted"/>
<keyword evidence="3" id="KW-1185">Reference proteome</keyword>
<evidence type="ECO:0000313" key="2">
    <source>
        <dbReference type="EMBL" id="VDN84798.1"/>
    </source>
</evidence>
<feature type="region of interest" description="Disordered" evidence="1">
    <location>
        <begin position="165"/>
        <end position="188"/>
    </location>
</feature>